<proteinExistence type="predicted"/>
<sequence>VCCVPDIWTGEGGVLRSGGTAAAGVKAERPTPTATPNSTASSTPSSTPTTVLPLQVLSPILAPIQHQPLDLVTDSSDNDIDPNVTLDYVLNSNGTATCKLCGELLPSRNHWYRHKYKTHATALYRCDDCGVVYKSKKGYETHMEVKHAKPLRPQPRSTMKQEVITDENSQSELKPNSERPRRREWDGVNRAMEVVKRQQEEAMVSAIIARVKMECAMEGEDCSRRGYQKH</sequence>
<dbReference type="AlphaFoldDB" id="A0AAV2R814"/>
<feature type="non-terminal residue" evidence="3">
    <location>
        <position position="1"/>
    </location>
</feature>
<dbReference type="SMART" id="SM00355">
    <property type="entry name" value="ZnF_C2H2"/>
    <property type="match status" value="2"/>
</dbReference>
<keyword evidence="4" id="KW-1185">Reference proteome</keyword>
<accession>A0AAV2R814</accession>
<dbReference type="Proteomes" id="UP001497623">
    <property type="component" value="Unassembled WGS sequence"/>
</dbReference>
<feature type="region of interest" description="Disordered" evidence="1">
    <location>
        <begin position="15"/>
        <end position="49"/>
    </location>
</feature>
<dbReference type="PROSITE" id="PS00028">
    <property type="entry name" value="ZINC_FINGER_C2H2_1"/>
    <property type="match status" value="1"/>
</dbReference>
<feature type="compositionally biased region" description="Polar residues" evidence="1">
    <location>
        <begin position="155"/>
        <end position="174"/>
    </location>
</feature>
<evidence type="ECO:0000259" key="2">
    <source>
        <dbReference type="PROSITE" id="PS00028"/>
    </source>
</evidence>
<gene>
    <name evidence="3" type="ORF">MNOR_LOCUS21233</name>
</gene>
<dbReference type="InterPro" id="IPR036236">
    <property type="entry name" value="Znf_C2H2_sf"/>
</dbReference>
<name>A0AAV2R814_MEGNR</name>
<comment type="caution">
    <text evidence="3">The sequence shown here is derived from an EMBL/GenBank/DDBJ whole genome shotgun (WGS) entry which is preliminary data.</text>
</comment>
<protein>
    <recommendedName>
        <fullName evidence="2">C2H2-type domain-containing protein</fullName>
    </recommendedName>
</protein>
<dbReference type="Gene3D" id="3.30.160.60">
    <property type="entry name" value="Classic Zinc Finger"/>
    <property type="match status" value="1"/>
</dbReference>
<dbReference type="EMBL" id="CAXKWB010016972">
    <property type="protein sequence ID" value="CAL4117576.1"/>
    <property type="molecule type" value="Genomic_DNA"/>
</dbReference>
<dbReference type="InterPro" id="IPR013087">
    <property type="entry name" value="Znf_C2H2_type"/>
</dbReference>
<evidence type="ECO:0000313" key="3">
    <source>
        <dbReference type="EMBL" id="CAL4117576.1"/>
    </source>
</evidence>
<organism evidence="3 4">
    <name type="scientific">Meganyctiphanes norvegica</name>
    <name type="common">Northern krill</name>
    <name type="synonym">Thysanopoda norvegica</name>
    <dbReference type="NCBI Taxonomy" id="48144"/>
    <lineage>
        <taxon>Eukaryota</taxon>
        <taxon>Metazoa</taxon>
        <taxon>Ecdysozoa</taxon>
        <taxon>Arthropoda</taxon>
        <taxon>Crustacea</taxon>
        <taxon>Multicrustacea</taxon>
        <taxon>Malacostraca</taxon>
        <taxon>Eumalacostraca</taxon>
        <taxon>Eucarida</taxon>
        <taxon>Euphausiacea</taxon>
        <taxon>Euphausiidae</taxon>
        <taxon>Meganyctiphanes</taxon>
    </lineage>
</organism>
<evidence type="ECO:0000256" key="1">
    <source>
        <dbReference type="SAM" id="MobiDB-lite"/>
    </source>
</evidence>
<feature type="domain" description="C2H2-type" evidence="2">
    <location>
        <begin position="126"/>
        <end position="147"/>
    </location>
</feature>
<dbReference type="SUPFAM" id="SSF57667">
    <property type="entry name" value="beta-beta-alpha zinc fingers"/>
    <property type="match status" value="1"/>
</dbReference>
<feature type="compositionally biased region" description="Low complexity" evidence="1">
    <location>
        <begin position="30"/>
        <end position="49"/>
    </location>
</feature>
<feature type="compositionally biased region" description="Basic and acidic residues" evidence="1">
    <location>
        <begin position="175"/>
        <end position="185"/>
    </location>
</feature>
<evidence type="ECO:0000313" key="4">
    <source>
        <dbReference type="Proteomes" id="UP001497623"/>
    </source>
</evidence>
<reference evidence="3 4" key="1">
    <citation type="submission" date="2024-05" db="EMBL/GenBank/DDBJ databases">
        <authorList>
            <person name="Wallberg A."/>
        </authorList>
    </citation>
    <scope>NUCLEOTIDE SEQUENCE [LARGE SCALE GENOMIC DNA]</scope>
</reference>
<feature type="region of interest" description="Disordered" evidence="1">
    <location>
        <begin position="144"/>
        <end position="185"/>
    </location>
</feature>